<dbReference type="PROSITE" id="PS50893">
    <property type="entry name" value="ABC_TRANSPORTER_2"/>
    <property type="match status" value="1"/>
</dbReference>
<dbReference type="AlphaFoldDB" id="A0A644XXE5"/>
<accession>A0A644XXE5</accession>
<keyword evidence="3" id="KW-0547">Nucleotide-binding</keyword>
<proteinExistence type="inferred from homology"/>
<dbReference type="GO" id="GO:0016887">
    <property type="term" value="F:ATP hydrolysis activity"/>
    <property type="evidence" value="ECO:0007669"/>
    <property type="project" value="InterPro"/>
</dbReference>
<dbReference type="SMART" id="SM00382">
    <property type="entry name" value="AAA"/>
    <property type="match status" value="1"/>
</dbReference>
<evidence type="ECO:0000256" key="1">
    <source>
        <dbReference type="ARBA" id="ARBA00005417"/>
    </source>
</evidence>
<dbReference type="InterPro" id="IPR003593">
    <property type="entry name" value="AAA+_ATPase"/>
</dbReference>
<evidence type="ECO:0000259" key="5">
    <source>
        <dbReference type="PROSITE" id="PS50893"/>
    </source>
</evidence>
<keyword evidence="4 6" id="KW-0067">ATP-binding</keyword>
<reference evidence="6" key="1">
    <citation type="submission" date="2019-08" db="EMBL/GenBank/DDBJ databases">
        <authorList>
            <person name="Kucharzyk K."/>
            <person name="Murdoch R.W."/>
            <person name="Higgins S."/>
            <person name="Loffler F."/>
        </authorList>
    </citation>
    <scope>NUCLEOTIDE SEQUENCE</scope>
</reference>
<dbReference type="PANTHER" id="PTHR43117:SF4">
    <property type="entry name" value="OSMOPROTECTANT IMPORT ATP-BINDING PROTEIN OSMV"/>
    <property type="match status" value="1"/>
</dbReference>
<dbReference type="GO" id="GO:0005524">
    <property type="term" value="F:ATP binding"/>
    <property type="evidence" value="ECO:0007669"/>
    <property type="project" value="UniProtKB-KW"/>
</dbReference>
<dbReference type="PROSITE" id="PS00211">
    <property type="entry name" value="ABC_TRANSPORTER_1"/>
    <property type="match status" value="1"/>
</dbReference>
<dbReference type="EMBL" id="VSSQ01003486">
    <property type="protein sequence ID" value="MPM20936.1"/>
    <property type="molecule type" value="Genomic_DNA"/>
</dbReference>
<protein>
    <submittedName>
        <fullName evidence="6">Carnitine transport ATP-binding protein OpuCA</fullName>
    </submittedName>
</protein>
<dbReference type="FunFam" id="3.40.50.300:FF:000425">
    <property type="entry name" value="Probable ABC transporter, ATP-binding subunit"/>
    <property type="match status" value="1"/>
</dbReference>
<feature type="domain" description="ABC transporter" evidence="5">
    <location>
        <begin position="19"/>
        <end position="258"/>
    </location>
</feature>
<comment type="similarity">
    <text evidence="1">Belongs to the ABC transporter superfamily.</text>
</comment>
<dbReference type="SUPFAM" id="SSF52540">
    <property type="entry name" value="P-loop containing nucleoside triphosphate hydrolases"/>
    <property type="match status" value="1"/>
</dbReference>
<gene>
    <name evidence="6" type="primary">opuCA_8</name>
    <name evidence="6" type="ORF">SDC9_67374</name>
</gene>
<keyword evidence="2" id="KW-0813">Transport</keyword>
<evidence type="ECO:0000256" key="3">
    <source>
        <dbReference type="ARBA" id="ARBA00022741"/>
    </source>
</evidence>
<evidence type="ECO:0000256" key="4">
    <source>
        <dbReference type="ARBA" id="ARBA00022840"/>
    </source>
</evidence>
<evidence type="ECO:0000256" key="2">
    <source>
        <dbReference type="ARBA" id="ARBA00022448"/>
    </source>
</evidence>
<dbReference type="InterPro" id="IPR027417">
    <property type="entry name" value="P-loop_NTPase"/>
</dbReference>
<dbReference type="InterPro" id="IPR017871">
    <property type="entry name" value="ABC_transporter-like_CS"/>
</dbReference>
<dbReference type="PANTHER" id="PTHR43117">
    <property type="entry name" value="OSMOPROTECTANT IMPORT ATP-BINDING PROTEIN OSMV"/>
    <property type="match status" value="1"/>
</dbReference>
<organism evidence="6">
    <name type="scientific">bioreactor metagenome</name>
    <dbReference type="NCBI Taxonomy" id="1076179"/>
    <lineage>
        <taxon>unclassified sequences</taxon>
        <taxon>metagenomes</taxon>
        <taxon>ecological metagenomes</taxon>
    </lineage>
</organism>
<dbReference type="InterPro" id="IPR003439">
    <property type="entry name" value="ABC_transporter-like_ATP-bd"/>
</dbReference>
<dbReference type="Pfam" id="PF00005">
    <property type="entry name" value="ABC_tran"/>
    <property type="match status" value="1"/>
</dbReference>
<comment type="caution">
    <text evidence="6">The sequence shown here is derived from an EMBL/GenBank/DDBJ whole genome shotgun (WGS) entry which is preliminary data.</text>
</comment>
<dbReference type="Gene3D" id="3.40.50.300">
    <property type="entry name" value="P-loop containing nucleotide triphosphate hydrolases"/>
    <property type="match status" value="1"/>
</dbReference>
<evidence type="ECO:0000313" key="6">
    <source>
        <dbReference type="EMBL" id="MPM20936.1"/>
    </source>
</evidence>
<sequence>MAAAHSAATASSSARAPSVRFEHLTKIYSGRSDHPTVAVQDVTLSITAGSLTVLVGSSGSGKTTLLRSVNRMVAPTSGRVLIDDHDVSGLDAVKLRRTIGYVMQESGLLPHKRVIDNIAIVPRLNGATKASARERALELMTVVGLDQRLATRFPAELSGGQQQRVGVARALAANPRLMLMDEPFGAVDPIVRSDLQRELRQLQDQLGITILFVTHDIAEALALGDQIVVLAERGRIAQQGTGAELIAQPADEFVADFLGLGAGRDLHLQDSDGTQLVMDADGRPIGRLSGHRR</sequence>
<name>A0A644XXE5_9ZZZZ</name>